<keyword evidence="3" id="KW-0949">S-adenosyl-L-methionine</keyword>
<dbReference type="Pfam" id="PF13649">
    <property type="entry name" value="Methyltransf_25"/>
    <property type="match status" value="1"/>
</dbReference>
<evidence type="ECO:0000313" key="5">
    <source>
        <dbReference type="EMBL" id="OGK15803.1"/>
    </source>
</evidence>
<keyword evidence="1" id="KW-0489">Methyltransferase</keyword>
<dbReference type="PANTHER" id="PTHR13610">
    <property type="entry name" value="METHYLTRANSFERASE DOMAIN-CONTAINING PROTEIN"/>
    <property type="match status" value="1"/>
</dbReference>
<evidence type="ECO:0000313" key="6">
    <source>
        <dbReference type="Proteomes" id="UP000178372"/>
    </source>
</evidence>
<dbReference type="SUPFAM" id="SSF53335">
    <property type="entry name" value="S-adenosyl-L-methionine-dependent methyltransferases"/>
    <property type="match status" value="1"/>
</dbReference>
<accession>A0A1F7GA34</accession>
<sequence>MIYFLLLLAQLILLIIFCVVQGSFIYSNMKGAPWVRSPGKNIKTILVSVKIPKNSVIYELGCGTGEVIRQLCKDPSTRGIGIDINPLLIFFARTITRLQKMDNITYLVGDIRKYSIIKADVVYLFLMPKMLESLVEKFNKELKSDTLIISLGFPIAGFEKKLQKKISDKPYPIFIYNLGSD</sequence>
<dbReference type="Gene3D" id="3.40.50.150">
    <property type="entry name" value="Vaccinia Virus protein VP39"/>
    <property type="match status" value="1"/>
</dbReference>
<comment type="caution">
    <text evidence="5">The sequence shown here is derived from an EMBL/GenBank/DDBJ whole genome shotgun (WGS) entry which is preliminary data.</text>
</comment>
<dbReference type="EMBL" id="MFZF01000024">
    <property type="protein sequence ID" value="OGK15803.1"/>
    <property type="molecule type" value="Genomic_DNA"/>
</dbReference>
<evidence type="ECO:0000256" key="2">
    <source>
        <dbReference type="ARBA" id="ARBA00022679"/>
    </source>
</evidence>
<reference evidence="5 6" key="1">
    <citation type="journal article" date="2016" name="Nat. Commun.">
        <title>Thousands of microbial genomes shed light on interconnected biogeochemical processes in an aquifer system.</title>
        <authorList>
            <person name="Anantharaman K."/>
            <person name="Brown C.T."/>
            <person name="Hug L.A."/>
            <person name="Sharon I."/>
            <person name="Castelle C.J."/>
            <person name="Probst A.J."/>
            <person name="Thomas B.C."/>
            <person name="Singh A."/>
            <person name="Wilkins M.J."/>
            <person name="Karaoz U."/>
            <person name="Brodie E.L."/>
            <person name="Williams K.H."/>
            <person name="Hubbard S.S."/>
            <person name="Banfield J.F."/>
        </authorList>
    </citation>
    <scope>NUCLEOTIDE SEQUENCE [LARGE SCALE GENOMIC DNA]</scope>
</reference>
<dbReference type="GO" id="GO:0016279">
    <property type="term" value="F:protein-lysine N-methyltransferase activity"/>
    <property type="evidence" value="ECO:0007669"/>
    <property type="project" value="InterPro"/>
</dbReference>
<proteinExistence type="predicted"/>
<dbReference type="InterPro" id="IPR026170">
    <property type="entry name" value="FAM173A/B"/>
</dbReference>
<dbReference type="InterPro" id="IPR029063">
    <property type="entry name" value="SAM-dependent_MTases_sf"/>
</dbReference>
<organism evidence="5 6">
    <name type="scientific">Candidatus Roizmanbacteria bacterium RIFCSPHIGHO2_01_FULL_39_12b</name>
    <dbReference type="NCBI Taxonomy" id="1802030"/>
    <lineage>
        <taxon>Bacteria</taxon>
        <taxon>Candidatus Roizmaniibacteriota</taxon>
    </lineage>
</organism>
<evidence type="ECO:0000259" key="4">
    <source>
        <dbReference type="Pfam" id="PF13649"/>
    </source>
</evidence>
<dbReference type="PANTHER" id="PTHR13610:SF11">
    <property type="entry name" value="METHYLTRANSFERASE DOMAIN-CONTAINING PROTEIN"/>
    <property type="match status" value="1"/>
</dbReference>
<keyword evidence="2" id="KW-0808">Transferase</keyword>
<dbReference type="CDD" id="cd02440">
    <property type="entry name" value="AdoMet_MTases"/>
    <property type="match status" value="1"/>
</dbReference>
<dbReference type="InterPro" id="IPR041698">
    <property type="entry name" value="Methyltransf_25"/>
</dbReference>
<dbReference type="AlphaFoldDB" id="A0A1F7GA34"/>
<dbReference type="GO" id="GO:0032259">
    <property type="term" value="P:methylation"/>
    <property type="evidence" value="ECO:0007669"/>
    <property type="project" value="UniProtKB-KW"/>
</dbReference>
<feature type="domain" description="Methyltransferase" evidence="4">
    <location>
        <begin position="57"/>
        <end position="127"/>
    </location>
</feature>
<gene>
    <name evidence="5" type="ORF">A2690_04685</name>
</gene>
<dbReference type="Proteomes" id="UP000178372">
    <property type="component" value="Unassembled WGS sequence"/>
</dbReference>
<protein>
    <recommendedName>
        <fullName evidence="4">Methyltransferase domain-containing protein</fullName>
    </recommendedName>
</protein>
<evidence type="ECO:0000256" key="1">
    <source>
        <dbReference type="ARBA" id="ARBA00022603"/>
    </source>
</evidence>
<evidence type="ECO:0000256" key="3">
    <source>
        <dbReference type="ARBA" id="ARBA00022691"/>
    </source>
</evidence>
<name>A0A1F7GA34_9BACT</name>